<dbReference type="STRING" id="135651.G0PBI0"/>
<evidence type="ECO:0000313" key="2">
    <source>
        <dbReference type="EMBL" id="EGT50483.1"/>
    </source>
</evidence>
<dbReference type="eggNOG" id="ENOG502T3Z8">
    <property type="taxonomic scope" value="Eukaryota"/>
</dbReference>
<feature type="compositionally biased region" description="Basic and acidic residues" evidence="1">
    <location>
        <begin position="916"/>
        <end position="932"/>
    </location>
</feature>
<name>G0PBI0_CAEBE</name>
<organism evidence="3">
    <name type="scientific">Caenorhabditis brenneri</name>
    <name type="common">Nematode worm</name>
    <dbReference type="NCBI Taxonomy" id="135651"/>
    <lineage>
        <taxon>Eukaryota</taxon>
        <taxon>Metazoa</taxon>
        <taxon>Ecdysozoa</taxon>
        <taxon>Nematoda</taxon>
        <taxon>Chromadorea</taxon>
        <taxon>Rhabditida</taxon>
        <taxon>Rhabditina</taxon>
        <taxon>Rhabditomorpha</taxon>
        <taxon>Rhabditoidea</taxon>
        <taxon>Rhabditidae</taxon>
        <taxon>Peloderinae</taxon>
        <taxon>Caenorhabditis</taxon>
    </lineage>
</organism>
<dbReference type="InParanoid" id="G0PBI0"/>
<dbReference type="FunCoup" id="G0PBI0">
    <property type="interactions" value="1231"/>
</dbReference>
<dbReference type="HOGENOM" id="CLU_008872_0_0_1"/>
<feature type="region of interest" description="Disordered" evidence="1">
    <location>
        <begin position="156"/>
        <end position="200"/>
    </location>
</feature>
<dbReference type="EMBL" id="GL380212">
    <property type="protein sequence ID" value="EGT50483.1"/>
    <property type="molecule type" value="Genomic_DNA"/>
</dbReference>
<feature type="region of interest" description="Disordered" evidence="1">
    <location>
        <begin position="882"/>
        <end position="975"/>
    </location>
</feature>
<proteinExistence type="predicted"/>
<dbReference type="AlphaFoldDB" id="G0PBI0"/>
<feature type="region of interest" description="Disordered" evidence="1">
    <location>
        <begin position="624"/>
        <end position="696"/>
    </location>
</feature>
<dbReference type="OrthoDB" id="5874112at2759"/>
<gene>
    <name evidence="2" type="ORF">CAEBREN_13914</name>
</gene>
<keyword evidence="3" id="KW-1185">Reference proteome</keyword>
<feature type="compositionally biased region" description="Basic and acidic residues" evidence="1">
    <location>
        <begin position="624"/>
        <end position="635"/>
    </location>
</feature>
<protein>
    <submittedName>
        <fullName evidence="2">Uncharacterized protein</fullName>
    </submittedName>
</protein>
<reference evidence="3" key="1">
    <citation type="submission" date="2011-07" db="EMBL/GenBank/DDBJ databases">
        <authorList>
            <consortium name="Caenorhabditis brenneri Sequencing and Analysis Consortium"/>
            <person name="Wilson R.K."/>
        </authorList>
    </citation>
    <scope>NUCLEOTIDE SEQUENCE [LARGE SCALE GENOMIC DNA]</scope>
    <source>
        <strain evidence="3">PB2801</strain>
    </source>
</reference>
<feature type="compositionally biased region" description="Pro residues" evidence="1">
    <location>
        <begin position="187"/>
        <end position="198"/>
    </location>
</feature>
<sequence length="1142" mass="128110">MSFRGPPPVDPQVPSTSTAISRRIEDNRRRFESFCPKNTPFTLWEVCKSRCVSKVKYHSALRSLRGLSFESLLIKHKTELHDIAVLSGTTYKEICVSLRFFAFYRKMPLFKSDSSDTKYLFELVCNCVRYTDDEWTVDISKDNLLEPLSMAALTNKRKGRTDIGDNSKQKEQKASPVERIQDREKVPLPPPPTWIPPPKHWRTEDDENLRPMHNLPVIDPRFRNMFDKAKRALVRNNCAIRVKSEELSDIEYYGDEEILLYSQFSLRLESVKQMPRFELSKFEDDGYFSPNRTDFEWYLYEKYVGANEECANVFDRIRNTQKTKAGFKMSDILPRELYKFHMVGRHIHGFFNVWEEEERGWQQADGKWVPRRYLVDMYNQIMFPLYVEWLYWPLELQWAFDKYSTYGLRLTPFIKLHVAEIEKSGNEIFTPYVNKLRPFHSNRARNSYVTELEAANDTLCNRVIKELRLNGKFPTRKRKSNNAQEEMQLKPPVIPNIVQLNRSPQIKHSPHKELEVPKYVPRLTPPAPVQKENLEKAAHVTPTRHPTIITPNPIVKLAPQFPRVIPVNNAMLPKPPQPRPLPIATKRRLPEHEKLFTPNIAPPSKKKMSISHDSWVGHIHMAADEEHVDETKESDSPDDESEDRRAVWVPQEQGLEPEQYAKMIVSHFPDETRQGPKTPSTSAAGLKTARRRKSMVKISPERTPVAVAPLVGDDLPVSTPQSAALTPQVPLYTPPPMSLTELVASTLPTTSASVVSAQVSMSPVTSGALIGPPANGHLNSALPPGKTITKRARVQYSSKPPTVPTGNRTVYPVKQLTPSTSSSSPVVINGASSVGMATQRAPVTASMLPRSMIQRTPYYPTGMRPKPPGLPATAHPLGIQNQNKAASSTATNSASAPNVKSGAAGRNPVQSFMQQRDSKRLQGVNEPREWGAHRKNGSVPPRGPLPSSVPLVQRSMSTNPKDPQTVPYRPRSSSNAAVKIPPIAAPTSFPAPPPAPPAAAVDVFPSSSNAHERTVGVAKTRRDMPPVTNNRPIPESVNTPWAKMLAQLPTTSSATNPEDASEADLKLSAANLDNLVNNFSESTTIKASTAILRKHNGGILTPEQIGAAMRNECERFTPIDRTDNGPTVRTFLMNLQNKDALL</sequence>
<evidence type="ECO:0000313" key="3">
    <source>
        <dbReference type="Proteomes" id="UP000008068"/>
    </source>
</evidence>
<accession>G0PBI0</accession>
<evidence type="ECO:0000256" key="1">
    <source>
        <dbReference type="SAM" id="MobiDB-lite"/>
    </source>
</evidence>
<feature type="compositionally biased region" description="Basic and acidic residues" evidence="1">
    <location>
        <begin position="160"/>
        <end position="173"/>
    </location>
</feature>
<dbReference type="Proteomes" id="UP000008068">
    <property type="component" value="Unassembled WGS sequence"/>
</dbReference>
<feature type="compositionally biased region" description="Low complexity" evidence="1">
    <location>
        <begin position="885"/>
        <end position="896"/>
    </location>
</feature>